<gene>
    <name evidence="2" type="ORF">EW145_g3762</name>
</gene>
<name>A0A4S4L675_9AGAM</name>
<evidence type="ECO:0000313" key="3">
    <source>
        <dbReference type="Proteomes" id="UP000308199"/>
    </source>
</evidence>
<organism evidence="2 3">
    <name type="scientific">Phellinidium pouzarii</name>
    <dbReference type="NCBI Taxonomy" id="167371"/>
    <lineage>
        <taxon>Eukaryota</taxon>
        <taxon>Fungi</taxon>
        <taxon>Dikarya</taxon>
        <taxon>Basidiomycota</taxon>
        <taxon>Agaricomycotina</taxon>
        <taxon>Agaricomycetes</taxon>
        <taxon>Hymenochaetales</taxon>
        <taxon>Hymenochaetaceae</taxon>
        <taxon>Phellinidium</taxon>
    </lineage>
</organism>
<reference evidence="2 3" key="1">
    <citation type="submission" date="2019-02" db="EMBL/GenBank/DDBJ databases">
        <title>Genome sequencing of the rare red list fungi Phellinidium pouzarii.</title>
        <authorList>
            <person name="Buettner E."/>
            <person name="Kellner H."/>
        </authorList>
    </citation>
    <scope>NUCLEOTIDE SEQUENCE [LARGE SCALE GENOMIC DNA]</scope>
    <source>
        <strain evidence="2 3">DSM 108285</strain>
    </source>
</reference>
<comment type="caution">
    <text evidence="2">The sequence shown here is derived from an EMBL/GenBank/DDBJ whole genome shotgun (WGS) entry which is preliminary data.</text>
</comment>
<keyword evidence="3" id="KW-1185">Reference proteome</keyword>
<accession>A0A4S4L675</accession>
<feature type="region of interest" description="Disordered" evidence="1">
    <location>
        <begin position="150"/>
        <end position="171"/>
    </location>
</feature>
<proteinExistence type="predicted"/>
<dbReference type="EMBL" id="SGPK01000169">
    <property type="protein sequence ID" value="THH06895.1"/>
    <property type="molecule type" value="Genomic_DNA"/>
</dbReference>
<dbReference type="Proteomes" id="UP000308199">
    <property type="component" value="Unassembled WGS sequence"/>
</dbReference>
<evidence type="ECO:0000313" key="2">
    <source>
        <dbReference type="EMBL" id="THH06895.1"/>
    </source>
</evidence>
<dbReference type="AlphaFoldDB" id="A0A4S4L675"/>
<protein>
    <submittedName>
        <fullName evidence="2">Uncharacterized protein</fullName>
    </submittedName>
</protein>
<feature type="compositionally biased region" description="Polar residues" evidence="1">
    <location>
        <begin position="151"/>
        <end position="171"/>
    </location>
</feature>
<evidence type="ECO:0000256" key="1">
    <source>
        <dbReference type="SAM" id="MobiDB-lite"/>
    </source>
</evidence>
<sequence>MHLSFTQDLKGLLWRSQESCIKLKISIDTFSSDITEFSNTPRAVLNNKTEDMKALTHCLFAEKKIMENIFAVSNALLEEITRLRERAFAANETRGNIKGTERLSKPSIMEAMSNAADAASTTMAVSREEKLWRRVLFSSSAALATFRHSDTSTSTSYSPLTRTNNASPMQSDLDNMADSVDTFLEITRLVLGVSNLLIEVSVLAITLPEYDLKSGAATLPILQNRIEVAHTLLPFISSALEAYVSVEAV</sequence>